<dbReference type="Proteomes" id="UP000319976">
    <property type="component" value="Chromosome"/>
</dbReference>
<accession>A0A517TA14</accession>
<feature type="region of interest" description="Disordered" evidence="1">
    <location>
        <begin position="76"/>
        <end position="95"/>
    </location>
</feature>
<keyword evidence="3" id="KW-1185">Reference proteome</keyword>
<dbReference type="EMBL" id="CP036316">
    <property type="protein sequence ID" value="QDT65203.1"/>
    <property type="molecule type" value="Genomic_DNA"/>
</dbReference>
<sequence>MAISSYHTNTDRKPRCGKLRTQTGRTTQKSTVSPQQGTLSVIPTGFTIRFIGRHNDLISNKAEGVTLPGMKAIKENGGRSSVARAAHVPEQFGTR</sequence>
<evidence type="ECO:0000313" key="3">
    <source>
        <dbReference type="Proteomes" id="UP000319976"/>
    </source>
</evidence>
<dbReference type="KEGG" id="chya:V22_24500"/>
<evidence type="ECO:0000313" key="2">
    <source>
        <dbReference type="EMBL" id="QDT65203.1"/>
    </source>
</evidence>
<proteinExistence type="predicted"/>
<organism evidence="2 3">
    <name type="scientific">Calycomorphotria hydatis</name>
    <dbReference type="NCBI Taxonomy" id="2528027"/>
    <lineage>
        <taxon>Bacteria</taxon>
        <taxon>Pseudomonadati</taxon>
        <taxon>Planctomycetota</taxon>
        <taxon>Planctomycetia</taxon>
        <taxon>Planctomycetales</taxon>
        <taxon>Planctomycetaceae</taxon>
        <taxon>Calycomorphotria</taxon>
    </lineage>
</organism>
<gene>
    <name evidence="2" type="ORF">V22_24500</name>
</gene>
<evidence type="ECO:0000256" key="1">
    <source>
        <dbReference type="SAM" id="MobiDB-lite"/>
    </source>
</evidence>
<name>A0A517TA14_9PLAN</name>
<dbReference type="AlphaFoldDB" id="A0A517TA14"/>
<reference evidence="2 3" key="1">
    <citation type="submission" date="2019-02" db="EMBL/GenBank/DDBJ databases">
        <title>Deep-cultivation of Planctomycetes and their phenomic and genomic characterization uncovers novel biology.</title>
        <authorList>
            <person name="Wiegand S."/>
            <person name="Jogler M."/>
            <person name="Boedeker C."/>
            <person name="Pinto D."/>
            <person name="Vollmers J."/>
            <person name="Rivas-Marin E."/>
            <person name="Kohn T."/>
            <person name="Peeters S.H."/>
            <person name="Heuer A."/>
            <person name="Rast P."/>
            <person name="Oberbeckmann S."/>
            <person name="Bunk B."/>
            <person name="Jeske O."/>
            <person name="Meyerdierks A."/>
            <person name="Storesund J.E."/>
            <person name="Kallscheuer N."/>
            <person name="Luecker S."/>
            <person name="Lage O.M."/>
            <person name="Pohl T."/>
            <person name="Merkel B.J."/>
            <person name="Hornburger P."/>
            <person name="Mueller R.-W."/>
            <person name="Bruemmer F."/>
            <person name="Labrenz M."/>
            <person name="Spormann A.M."/>
            <person name="Op den Camp H."/>
            <person name="Overmann J."/>
            <person name="Amann R."/>
            <person name="Jetten M.S.M."/>
            <person name="Mascher T."/>
            <person name="Medema M.H."/>
            <person name="Devos D.P."/>
            <person name="Kaster A.-K."/>
            <person name="Ovreas L."/>
            <person name="Rohde M."/>
            <person name="Galperin M.Y."/>
            <person name="Jogler C."/>
        </authorList>
    </citation>
    <scope>NUCLEOTIDE SEQUENCE [LARGE SCALE GENOMIC DNA]</scope>
    <source>
        <strain evidence="2 3">V22</strain>
    </source>
</reference>
<feature type="region of interest" description="Disordered" evidence="1">
    <location>
        <begin position="1"/>
        <end position="38"/>
    </location>
</feature>
<feature type="compositionally biased region" description="Polar residues" evidence="1">
    <location>
        <begin position="20"/>
        <end position="38"/>
    </location>
</feature>
<protein>
    <submittedName>
        <fullName evidence="2">Uncharacterized protein</fullName>
    </submittedName>
</protein>